<feature type="transmembrane region" description="Helical" evidence="6">
    <location>
        <begin position="272"/>
        <end position="292"/>
    </location>
</feature>
<dbReference type="InterPro" id="IPR036259">
    <property type="entry name" value="MFS_trans_sf"/>
</dbReference>
<keyword evidence="9" id="KW-1185">Reference proteome</keyword>
<dbReference type="GeneID" id="30035973"/>
<evidence type="ECO:0000313" key="8">
    <source>
        <dbReference type="EMBL" id="ANB11103.1"/>
    </source>
</evidence>
<dbReference type="Pfam" id="PF07690">
    <property type="entry name" value="MFS_1"/>
    <property type="match status" value="1"/>
</dbReference>
<feature type="transmembrane region" description="Helical" evidence="6">
    <location>
        <begin position="112"/>
        <end position="131"/>
    </location>
</feature>
<gene>
    <name evidence="8" type="primary">AMF1</name>
    <name evidence="8" type="ORF">AWJ20_3900</name>
</gene>
<keyword evidence="2 6" id="KW-0812">Transmembrane</keyword>
<evidence type="ECO:0000256" key="6">
    <source>
        <dbReference type="SAM" id="Phobius"/>
    </source>
</evidence>
<dbReference type="Gene3D" id="1.20.1250.20">
    <property type="entry name" value="MFS general substrate transporter like domains"/>
    <property type="match status" value="1"/>
</dbReference>
<proteinExistence type="predicted"/>
<feature type="transmembrane region" description="Helical" evidence="6">
    <location>
        <begin position="304"/>
        <end position="325"/>
    </location>
</feature>
<feature type="compositionally biased region" description="Basic and acidic residues" evidence="5">
    <location>
        <begin position="1"/>
        <end position="11"/>
    </location>
</feature>
<dbReference type="GO" id="GO:0022857">
    <property type="term" value="F:transmembrane transporter activity"/>
    <property type="evidence" value="ECO:0007669"/>
    <property type="project" value="InterPro"/>
</dbReference>
<accession>A0A167C1I5</accession>
<feature type="compositionally biased region" description="Polar residues" evidence="5">
    <location>
        <begin position="25"/>
        <end position="36"/>
    </location>
</feature>
<feature type="compositionally biased region" description="Basic and acidic residues" evidence="5">
    <location>
        <begin position="59"/>
        <end position="84"/>
    </location>
</feature>
<evidence type="ECO:0000256" key="3">
    <source>
        <dbReference type="ARBA" id="ARBA00022989"/>
    </source>
</evidence>
<evidence type="ECO:0000256" key="4">
    <source>
        <dbReference type="ARBA" id="ARBA00023136"/>
    </source>
</evidence>
<evidence type="ECO:0000256" key="1">
    <source>
        <dbReference type="ARBA" id="ARBA00004141"/>
    </source>
</evidence>
<feature type="transmembrane region" description="Helical" evidence="6">
    <location>
        <begin position="375"/>
        <end position="393"/>
    </location>
</feature>
<evidence type="ECO:0000313" key="9">
    <source>
        <dbReference type="Proteomes" id="UP000189580"/>
    </source>
</evidence>
<feature type="transmembrane region" description="Helical" evidence="6">
    <location>
        <begin position="438"/>
        <end position="456"/>
    </location>
</feature>
<feature type="region of interest" description="Disordered" evidence="5">
    <location>
        <begin position="1"/>
        <end position="104"/>
    </location>
</feature>
<dbReference type="CDD" id="cd17476">
    <property type="entry name" value="MFS_Amf1_MDR_like"/>
    <property type="match status" value="1"/>
</dbReference>
<organism evidence="8 9">
    <name type="scientific">Sugiyamaella lignohabitans</name>
    <dbReference type="NCBI Taxonomy" id="796027"/>
    <lineage>
        <taxon>Eukaryota</taxon>
        <taxon>Fungi</taxon>
        <taxon>Dikarya</taxon>
        <taxon>Ascomycota</taxon>
        <taxon>Saccharomycotina</taxon>
        <taxon>Dipodascomycetes</taxon>
        <taxon>Dipodascales</taxon>
        <taxon>Trichomonascaceae</taxon>
        <taxon>Sugiyamaella</taxon>
    </lineage>
</organism>
<dbReference type="KEGG" id="slb:AWJ20_3900"/>
<evidence type="ECO:0000256" key="5">
    <source>
        <dbReference type="SAM" id="MobiDB-lite"/>
    </source>
</evidence>
<dbReference type="PROSITE" id="PS50850">
    <property type="entry name" value="MFS"/>
    <property type="match status" value="1"/>
</dbReference>
<dbReference type="SUPFAM" id="SSF103473">
    <property type="entry name" value="MFS general substrate transporter"/>
    <property type="match status" value="1"/>
</dbReference>
<feature type="transmembrane region" description="Helical" evidence="6">
    <location>
        <begin position="214"/>
        <end position="235"/>
    </location>
</feature>
<name>A0A167C1I5_9ASCO</name>
<feature type="transmembrane region" description="Helical" evidence="6">
    <location>
        <begin position="151"/>
        <end position="169"/>
    </location>
</feature>
<dbReference type="EMBL" id="CP014500">
    <property type="protein sequence ID" value="ANB11103.1"/>
    <property type="molecule type" value="Genomic_DNA"/>
</dbReference>
<feature type="domain" description="Major facilitator superfamily (MFS) profile" evidence="7">
    <location>
        <begin position="114"/>
        <end position="610"/>
    </location>
</feature>
<keyword evidence="4 6" id="KW-0472">Membrane</keyword>
<dbReference type="Proteomes" id="UP000189580">
    <property type="component" value="Chromosome c"/>
</dbReference>
<protein>
    <submittedName>
        <fullName evidence="8">Amf1p</fullName>
    </submittedName>
</protein>
<feature type="transmembrane region" description="Helical" evidence="6">
    <location>
        <begin position="242"/>
        <end position="266"/>
    </location>
</feature>
<feature type="transmembrane region" description="Helical" evidence="6">
    <location>
        <begin position="337"/>
        <end position="355"/>
    </location>
</feature>
<dbReference type="PANTHER" id="PTHR42718">
    <property type="entry name" value="MAJOR FACILITATOR SUPERFAMILY MULTIDRUG TRANSPORTER MFSC"/>
    <property type="match status" value="1"/>
</dbReference>
<reference evidence="8 9" key="1">
    <citation type="submission" date="2016-02" db="EMBL/GenBank/DDBJ databases">
        <title>Complete genome sequence and transcriptome regulation of the pentose utilising yeast Sugiyamaella lignohabitans.</title>
        <authorList>
            <person name="Bellasio M."/>
            <person name="Peymann A."/>
            <person name="Valli M."/>
            <person name="Sipitzky M."/>
            <person name="Graf A."/>
            <person name="Sauer M."/>
            <person name="Marx H."/>
            <person name="Mattanovich D."/>
        </authorList>
    </citation>
    <scope>NUCLEOTIDE SEQUENCE [LARGE SCALE GENOMIC DNA]</scope>
    <source>
        <strain evidence="8 9">CBS 10342</strain>
    </source>
</reference>
<sequence>MTQLLEKKNGDVESLLQKEAASLDKTGSTGSGVESETQFDHQKTSKELVGGDGGGLENGLDHRLEHGMDSNLDSDPHGLDHEPDGGDSSEGGDEGSNGPESHRPNISYSREYLLILVIISAQLMTQASVAQGLSIGREIGLHFNTTDAGQLSWYVAGFSLTAGTFIVSSGRLGEIYGHKNLFVIGYAWLFVFTLIAGISSYSNSSIFFSVCRGLQGLGCAILLPNGLAIFGMLYPAGSRKNIVFALFGAVAPGGFVLGAIFSTLLAKHRWDFTFYVGSIVCFLLTIAAYVIIPNYENKSNHDRQPFDILGALTGIGGLMLFNVAWNQGPVVGWSDPYVYILLILGVLLFVAFGIVETRVSHPLVPVSTMKSSTILILTAVACGWACFGIWLYYTWQLFTVLRQQTPLLAAVEMLPALFGGFLASGAAAFLFPRIPVSVLMAMALVGFCVPSILLATNRVHETYWAASFVATVIAPFGKCFGDLPPAAWALPQTPLCSASQSGLDCGGSNNCVFYVSNFVAGMDISFPAATILLSLSVPKESQGIAASLVATVVNYAISIGLGIAGTVVRYTTPGTDEQSLLNAVRYSAYLGIGLSSLGLIFALIAVWQDRKNLSRPH</sequence>
<evidence type="ECO:0000259" key="7">
    <source>
        <dbReference type="PROSITE" id="PS50850"/>
    </source>
</evidence>
<dbReference type="AlphaFoldDB" id="A0A167C1I5"/>
<dbReference type="RefSeq" id="XP_018733580.1">
    <property type="nucleotide sequence ID" value="XM_018880940.1"/>
</dbReference>
<dbReference type="PANTHER" id="PTHR42718:SF1">
    <property type="entry name" value="LOW AFFINITY AMMONIUM TRANSPORTER"/>
    <property type="match status" value="1"/>
</dbReference>
<keyword evidence="3 6" id="KW-1133">Transmembrane helix</keyword>
<dbReference type="InterPro" id="IPR020846">
    <property type="entry name" value="MFS_dom"/>
</dbReference>
<feature type="transmembrane region" description="Helical" evidence="6">
    <location>
        <begin position="181"/>
        <end position="202"/>
    </location>
</feature>
<feature type="transmembrane region" description="Helical" evidence="6">
    <location>
        <begin position="588"/>
        <end position="607"/>
    </location>
</feature>
<dbReference type="InterPro" id="IPR011701">
    <property type="entry name" value="MFS"/>
</dbReference>
<feature type="transmembrane region" description="Helical" evidence="6">
    <location>
        <begin position="512"/>
        <end position="533"/>
    </location>
</feature>
<comment type="subcellular location">
    <subcellularLocation>
        <location evidence="1">Membrane</location>
        <topology evidence="1">Multi-pass membrane protein</topology>
    </subcellularLocation>
</comment>
<feature type="transmembrane region" description="Helical" evidence="6">
    <location>
        <begin position="413"/>
        <end position="431"/>
    </location>
</feature>
<dbReference type="OrthoDB" id="2130629at2759"/>
<feature type="transmembrane region" description="Helical" evidence="6">
    <location>
        <begin position="545"/>
        <end position="568"/>
    </location>
</feature>
<evidence type="ECO:0000256" key="2">
    <source>
        <dbReference type="ARBA" id="ARBA00022692"/>
    </source>
</evidence>
<dbReference type="GO" id="GO:0016020">
    <property type="term" value="C:membrane"/>
    <property type="evidence" value="ECO:0007669"/>
    <property type="project" value="UniProtKB-SubCell"/>
</dbReference>